<dbReference type="AlphaFoldDB" id="A0A4U9Z1K4"/>
<accession>A0A4U9Z1K4</accession>
<sequence>MTKEKMRVLQIGHHNWSELFTIPEAIDYMVYQPTISYHSLTKKGNLLLLSR</sequence>
<organism evidence="1 2">
    <name type="scientific">Streptococcus pseudoporcinus</name>
    <dbReference type="NCBI Taxonomy" id="361101"/>
    <lineage>
        <taxon>Bacteria</taxon>
        <taxon>Bacillati</taxon>
        <taxon>Bacillota</taxon>
        <taxon>Bacilli</taxon>
        <taxon>Lactobacillales</taxon>
        <taxon>Streptococcaceae</taxon>
        <taxon>Streptococcus</taxon>
    </lineage>
</organism>
<gene>
    <name evidence="1" type="ORF">NCTC5385_01700</name>
</gene>
<name>A0A4U9Z1K4_9STRE</name>
<evidence type="ECO:0000313" key="1">
    <source>
        <dbReference type="EMBL" id="VTS33843.1"/>
    </source>
</evidence>
<dbReference type="Proteomes" id="UP000304914">
    <property type="component" value="Chromosome"/>
</dbReference>
<proteinExistence type="predicted"/>
<protein>
    <submittedName>
        <fullName evidence="1">Uncharacterized protein</fullName>
    </submittedName>
</protein>
<reference evidence="1 2" key="1">
    <citation type="submission" date="2019-05" db="EMBL/GenBank/DDBJ databases">
        <authorList>
            <consortium name="Pathogen Informatics"/>
        </authorList>
    </citation>
    <scope>NUCLEOTIDE SEQUENCE [LARGE SCALE GENOMIC DNA]</scope>
    <source>
        <strain evidence="1 2">NCTC5385</strain>
    </source>
</reference>
<evidence type="ECO:0000313" key="2">
    <source>
        <dbReference type="Proteomes" id="UP000304914"/>
    </source>
</evidence>
<dbReference type="EMBL" id="LR594035">
    <property type="protein sequence ID" value="VTS33843.1"/>
    <property type="molecule type" value="Genomic_DNA"/>
</dbReference>